<gene>
    <name evidence="3" type="ORF">AVDCRST_MAG25-167</name>
</gene>
<dbReference type="Pfam" id="PF12850">
    <property type="entry name" value="Metallophos_2"/>
    <property type="match status" value="1"/>
</dbReference>
<dbReference type="AlphaFoldDB" id="A0A6J4R1L8"/>
<protein>
    <submittedName>
        <fullName evidence="3">Phosphoesterase</fullName>
    </submittedName>
</protein>
<dbReference type="SUPFAM" id="SSF56300">
    <property type="entry name" value="Metallo-dependent phosphatases"/>
    <property type="match status" value="1"/>
</dbReference>
<reference evidence="3" key="1">
    <citation type="submission" date="2020-02" db="EMBL/GenBank/DDBJ databases">
        <authorList>
            <person name="Meier V. D."/>
        </authorList>
    </citation>
    <scope>NUCLEOTIDE SEQUENCE</scope>
    <source>
        <strain evidence="3">AVDCRST_MAG25</strain>
    </source>
</reference>
<name>A0A6J4R1L8_9ACTN</name>
<dbReference type="Gene3D" id="3.60.21.10">
    <property type="match status" value="1"/>
</dbReference>
<proteinExistence type="inferred from homology"/>
<evidence type="ECO:0000313" key="3">
    <source>
        <dbReference type="EMBL" id="CAA9456390.1"/>
    </source>
</evidence>
<comment type="similarity">
    <text evidence="1">Belongs to the metallophosphoesterase superfamily. YfcE family.</text>
</comment>
<dbReference type="InterPro" id="IPR029052">
    <property type="entry name" value="Metallo-depent_PP-like"/>
</dbReference>
<evidence type="ECO:0000256" key="1">
    <source>
        <dbReference type="ARBA" id="ARBA00008950"/>
    </source>
</evidence>
<dbReference type="InterPro" id="IPR024654">
    <property type="entry name" value="Calcineurin-like_PHP_lpxH"/>
</dbReference>
<organism evidence="3">
    <name type="scientific">uncultured Rubrobacteraceae bacterium</name>
    <dbReference type="NCBI Taxonomy" id="349277"/>
    <lineage>
        <taxon>Bacteria</taxon>
        <taxon>Bacillati</taxon>
        <taxon>Actinomycetota</taxon>
        <taxon>Rubrobacteria</taxon>
        <taxon>Rubrobacterales</taxon>
        <taxon>Rubrobacteraceae</taxon>
        <taxon>environmental samples</taxon>
    </lineage>
</organism>
<accession>A0A6J4R1L8</accession>
<evidence type="ECO:0000259" key="2">
    <source>
        <dbReference type="Pfam" id="PF12850"/>
    </source>
</evidence>
<dbReference type="EMBL" id="CADCVI010000013">
    <property type="protein sequence ID" value="CAA9456390.1"/>
    <property type="molecule type" value="Genomic_DNA"/>
</dbReference>
<sequence>MGGVRVAMIHDSGAKKGRRARMRRRFPSARIVVFGHSHIPLLEDEDGLMLFNPGSPTDRRRQPEHTFGLLWVEGGALRAEVRTLGGAVLYEAGPC</sequence>
<feature type="domain" description="Calcineurin-like phosphoesterase" evidence="2">
    <location>
        <begin position="2"/>
        <end position="73"/>
    </location>
</feature>